<sequence>MNELQELTYQYVNVADPTEAAARRQRVLQSESDGLMETTAARIIASAANTNHQTGMSKNLSQPTDHFSTNNPTESQQPDGVLSTPVSTRRHKHREGYTRRTPGTSRIFPGTNLRKRDIGPSNQNAARHDFPHTSPIRTDQDRDLMVSDLLTRETREWNIAKVENLLPELKSHILSLRPSILGSRDSIWPLQRSGSYTLLFSKLQIPLPPYGFTGNVFPWIFWTLWTSRNQLPFENRSQSSTKAFSKAIGNLKEWEAAQPNMKEPKQKILPMGHASTGNSMEIFCNTDVSWKGGIQSAGLAWIFTDHEAKELHRESSAQNFVSSPCMAEALAIREALLQAASLNYRHICVKSDSQVLVHTISARRRSMDLFGVLADIDDLAFSVSSPFLSCHFSFISCSLNEPADGLAKICLATHLVSNPTQPM</sequence>
<dbReference type="GO" id="GO:0004523">
    <property type="term" value="F:RNA-DNA hybrid ribonuclease activity"/>
    <property type="evidence" value="ECO:0007669"/>
    <property type="project" value="InterPro"/>
</dbReference>
<organism evidence="3 4">
    <name type="scientific">Brassica cretica</name>
    <name type="common">Mustard</name>
    <dbReference type="NCBI Taxonomy" id="69181"/>
    <lineage>
        <taxon>Eukaryota</taxon>
        <taxon>Viridiplantae</taxon>
        <taxon>Streptophyta</taxon>
        <taxon>Embryophyta</taxon>
        <taxon>Tracheophyta</taxon>
        <taxon>Spermatophyta</taxon>
        <taxon>Magnoliopsida</taxon>
        <taxon>eudicotyledons</taxon>
        <taxon>Gunneridae</taxon>
        <taxon>Pentapetalae</taxon>
        <taxon>rosids</taxon>
        <taxon>malvids</taxon>
        <taxon>Brassicales</taxon>
        <taxon>Brassicaceae</taxon>
        <taxon>Brassiceae</taxon>
        <taxon>Brassica</taxon>
    </lineage>
</organism>
<dbReference type="GO" id="GO:0003676">
    <property type="term" value="F:nucleic acid binding"/>
    <property type="evidence" value="ECO:0007669"/>
    <property type="project" value="InterPro"/>
</dbReference>
<gene>
    <name evidence="3" type="ORF">F2Q68_00015546</name>
</gene>
<dbReference type="SUPFAM" id="SSF53098">
    <property type="entry name" value="Ribonuclease H-like"/>
    <property type="match status" value="1"/>
</dbReference>
<feature type="region of interest" description="Disordered" evidence="1">
    <location>
        <begin position="50"/>
        <end position="138"/>
    </location>
</feature>
<dbReference type="Gene3D" id="3.30.420.10">
    <property type="entry name" value="Ribonuclease H-like superfamily/Ribonuclease H"/>
    <property type="match status" value="1"/>
</dbReference>
<evidence type="ECO:0000313" key="4">
    <source>
        <dbReference type="Proteomes" id="UP000712281"/>
    </source>
</evidence>
<proteinExistence type="predicted"/>
<reference evidence="3" key="1">
    <citation type="submission" date="2019-12" db="EMBL/GenBank/DDBJ databases">
        <title>Genome sequencing and annotation of Brassica cretica.</title>
        <authorList>
            <person name="Studholme D.J."/>
            <person name="Sarris P.F."/>
        </authorList>
    </citation>
    <scope>NUCLEOTIDE SEQUENCE</scope>
    <source>
        <strain evidence="3">PFS-001/15</strain>
        <tissue evidence="3">Leaf</tissue>
    </source>
</reference>
<feature type="compositionally biased region" description="Polar residues" evidence="1">
    <location>
        <begin position="50"/>
        <end position="78"/>
    </location>
</feature>
<evidence type="ECO:0000313" key="3">
    <source>
        <dbReference type="EMBL" id="KAF2559596.1"/>
    </source>
</evidence>
<dbReference type="Proteomes" id="UP000712281">
    <property type="component" value="Unassembled WGS sequence"/>
</dbReference>
<comment type="caution">
    <text evidence="3">The sequence shown here is derived from an EMBL/GenBank/DDBJ whole genome shotgun (WGS) entry which is preliminary data.</text>
</comment>
<dbReference type="InterPro" id="IPR012337">
    <property type="entry name" value="RNaseH-like_sf"/>
</dbReference>
<dbReference type="CDD" id="cd06222">
    <property type="entry name" value="RNase_H_like"/>
    <property type="match status" value="1"/>
</dbReference>
<feature type="domain" description="RNase H type-1" evidence="2">
    <location>
        <begin position="285"/>
        <end position="410"/>
    </location>
</feature>
<evidence type="ECO:0000259" key="2">
    <source>
        <dbReference type="Pfam" id="PF13456"/>
    </source>
</evidence>
<dbReference type="PANTHER" id="PTHR47074">
    <property type="entry name" value="BNAC02G40300D PROTEIN"/>
    <property type="match status" value="1"/>
</dbReference>
<name>A0A8S9HTW4_BRACR</name>
<dbReference type="InterPro" id="IPR036397">
    <property type="entry name" value="RNaseH_sf"/>
</dbReference>
<dbReference type="Pfam" id="PF13456">
    <property type="entry name" value="RVT_3"/>
    <property type="match status" value="1"/>
</dbReference>
<protein>
    <recommendedName>
        <fullName evidence="2">RNase H type-1 domain-containing protein</fullName>
    </recommendedName>
</protein>
<dbReference type="EMBL" id="QGKW02001940">
    <property type="protein sequence ID" value="KAF2559596.1"/>
    <property type="molecule type" value="Genomic_DNA"/>
</dbReference>
<dbReference type="InterPro" id="IPR002156">
    <property type="entry name" value="RNaseH_domain"/>
</dbReference>
<accession>A0A8S9HTW4</accession>
<dbReference type="AlphaFoldDB" id="A0A8S9HTW4"/>
<evidence type="ECO:0000256" key="1">
    <source>
        <dbReference type="SAM" id="MobiDB-lite"/>
    </source>
</evidence>
<dbReference type="PANTHER" id="PTHR47074:SF49">
    <property type="entry name" value="POLYNUCLEOTIDYL TRANSFERASE, RIBONUCLEASE H-LIKE SUPERFAMILY PROTEIN"/>
    <property type="match status" value="1"/>
</dbReference>
<dbReference type="InterPro" id="IPR044730">
    <property type="entry name" value="RNase_H-like_dom_plant"/>
</dbReference>
<dbReference type="InterPro" id="IPR052929">
    <property type="entry name" value="RNase_H-like_EbsB-rel"/>
</dbReference>